<accession>A0A7I9VCT6</accession>
<dbReference type="Proteomes" id="UP000444960">
    <property type="component" value="Unassembled WGS sequence"/>
</dbReference>
<name>A0A7I9VCT6_9ACTN</name>
<keyword evidence="3" id="KW-1185">Reference proteome</keyword>
<dbReference type="Pfam" id="PF09995">
    <property type="entry name" value="MPAB_Lcp_cat"/>
    <property type="match status" value="1"/>
</dbReference>
<dbReference type="OrthoDB" id="7614910at2"/>
<dbReference type="GO" id="GO:0016491">
    <property type="term" value="F:oxidoreductase activity"/>
    <property type="evidence" value="ECO:0007669"/>
    <property type="project" value="InterPro"/>
</dbReference>
<evidence type="ECO:0000313" key="3">
    <source>
        <dbReference type="Proteomes" id="UP000444960"/>
    </source>
</evidence>
<organism evidence="2 3">
    <name type="scientific">Gordonia spumicola</name>
    <dbReference type="NCBI Taxonomy" id="589161"/>
    <lineage>
        <taxon>Bacteria</taxon>
        <taxon>Bacillati</taxon>
        <taxon>Actinomycetota</taxon>
        <taxon>Actinomycetes</taxon>
        <taxon>Mycobacteriales</taxon>
        <taxon>Gordoniaceae</taxon>
        <taxon>Gordonia</taxon>
    </lineage>
</organism>
<dbReference type="PANTHER" id="PTHR37539">
    <property type="entry name" value="SECRETED PROTEIN-RELATED"/>
    <property type="match status" value="1"/>
</dbReference>
<comment type="caution">
    <text evidence="2">The sequence shown here is derived from an EMBL/GenBank/DDBJ whole genome shotgun (WGS) entry which is preliminary data.</text>
</comment>
<dbReference type="InterPro" id="IPR037473">
    <property type="entry name" value="Lcp-like"/>
</dbReference>
<dbReference type="EMBL" id="BJOV01000005">
    <property type="protein sequence ID" value="GEE02903.1"/>
    <property type="molecule type" value="Genomic_DNA"/>
</dbReference>
<dbReference type="RefSeq" id="WP_161896527.1">
    <property type="nucleotide sequence ID" value="NZ_BJOV01000005.1"/>
</dbReference>
<dbReference type="AlphaFoldDB" id="A0A7I9VCT6"/>
<protein>
    <recommendedName>
        <fullName evidence="1">ER-bound oxygenase mpaB/mpaB'/Rubber oxygenase catalytic domain-containing protein</fullName>
    </recommendedName>
</protein>
<proteinExistence type="predicted"/>
<evidence type="ECO:0000313" key="2">
    <source>
        <dbReference type="EMBL" id="GEE02903.1"/>
    </source>
</evidence>
<gene>
    <name evidence="2" type="ORF">nbrc107696_33490</name>
</gene>
<feature type="domain" description="ER-bound oxygenase mpaB/mpaB'/Rubber oxygenase catalytic" evidence="1">
    <location>
        <begin position="142"/>
        <end position="345"/>
    </location>
</feature>
<evidence type="ECO:0000259" key="1">
    <source>
        <dbReference type="Pfam" id="PF09995"/>
    </source>
</evidence>
<dbReference type="InterPro" id="IPR018713">
    <property type="entry name" value="MPAB/Lcp_cat_dom"/>
</dbReference>
<reference evidence="3" key="1">
    <citation type="submission" date="2019-06" db="EMBL/GenBank/DDBJ databases">
        <title>Gordonia isolated from sludge of a wastewater treatment plant.</title>
        <authorList>
            <person name="Tamura T."/>
            <person name="Aoyama K."/>
            <person name="Kang Y."/>
            <person name="Saito S."/>
            <person name="Akiyama N."/>
            <person name="Yazawa K."/>
            <person name="Gonoi T."/>
            <person name="Mikami Y."/>
        </authorList>
    </citation>
    <scope>NUCLEOTIDE SEQUENCE [LARGE SCALE GENOMIC DNA]</scope>
    <source>
        <strain evidence="3">NBRC 107696</strain>
    </source>
</reference>
<dbReference type="PANTHER" id="PTHR37539:SF1">
    <property type="entry name" value="ER-BOUND OXYGENASE MPAB_MPAB'_RUBBER OXYGENASE CATALYTIC DOMAIN-CONTAINING PROTEIN"/>
    <property type="match status" value="1"/>
</dbReference>
<sequence>MTTTALIPRRHPDTPRRVPAGVATFARLLRIEPPTSAEFDRLGEALCEGDPPMDEVVEAMSADGIATMRPVFEHALAHGIANTPDAPDYLVSFFEVVEATPEWVDHARIAHAAQAMNASGADGLFVARDVSLIGGYAFSGFNQTLLRTGALEKGSNTRFAETSQWALDVISDGGLELFGVGYRSTLRVRFIHSLVRRHLLAADDWDVAELGLPINQTDMAATLVGSLVAPSLGGIGIGIVHTPAEYGAIGQLTRYVGWLMGVDDEFLPTGFVDAVRLLHHTSAALSTPDETSPILARPMINDPLTWSYSRLPAIRRRIARSQHLSISTYFLGRSAMSRLGLPTDTLPWYPPLRFPINAARSALALLPGGRARASTRGRRSQLRIMRVMESRPVTIGDTTHLASHTA</sequence>